<dbReference type="PANTHER" id="PTHR33406:SF13">
    <property type="entry name" value="MEMBRANE PROTEIN YDFJ"/>
    <property type="match status" value="1"/>
</dbReference>
<feature type="transmembrane region" description="Helical" evidence="6">
    <location>
        <begin position="629"/>
        <end position="651"/>
    </location>
</feature>
<protein>
    <submittedName>
        <fullName evidence="8">RND transporter</fullName>
    </submittedName>
</protein>
<keyword evidence="5 6" id="KW-0472">Membrane</keyword>
<keyword evidence="3 6" id="KW-0812">Transmembrane</keyword>
<feature type="transmembrane region" description="Helical" evidence="6">
    <location>
        <begin position="600"/>
        <end position="622"/>
    </location>
</feature>
<feature type="transmembrane region" description="Helical" evidence="6">
    <location>
        <begin position="343"/>
        <end position="367"/>
    </location>
</feature>
<proteinExistence type="predicted"/>
<feature type="transmembrane region" description="Helical" evidence="6">
    <location>
        <begin position="12"/>
        <end position="31"/>
    </location>
</feature>
<comment type="caution">
    <text evidence="8">The sequence shown here is derived from an EMBL/GenBank/DDBJ whole genome shotgun (WGS) entry which is preliminary data.</text>
</comment>
<feature type="transmembrane region" description="Helical" evidence="6">
    <location>
        <begin position="245"/>
        <end position="267"/>
    </location>
</feature>
<dbReference type="EMBL" id="PFGP01000060">
    <property type="protein sequence ID" value="PIW66535.1"/>
    <property type="molecule type" value="Genomic_DNA"/>
</dbReference>
<dbReference type="InterPro" id="IPR004869">
    <property type="entry name" value="MMPL_dom"/>
</dbReference>
<evidence type="ECO:0000256" key="4">
    <source>
        <dbReference type="ARBA" id="ARBA00022989"/>
    </source>
</evidence>
<gene>
    <name evidence="8" type="ORF">COW11_02790</name>
</gene>
<sequence length="769" mass="86925">MLQKLTEIVTRFPKTTIIIILVATIFFAIQFPKIKIDTDPENMLEENQPDRVFYDKIKKEFGIHGLLVVGIVDENGIFNPDTLRRIAKVTDDILRIKGVIIEDVVSLRTSDNVTSEDGTLIVKRFMEELPQNQQDLENLKNALYDNSFFVDKIISRDGKATSIYIPIGKKDQSYRVSKEIEKILKKELTTRQKYYLAGLPIAEDTFGNEMFVQMGITAPLTGFFIMILLFLLFRKGIFLIPPMTDAMLAVCWAMGLLIGMGFTVHIMSSMIPIFLMPIALLDDIHILSDFFDRYPAIKDRRKTIIATMKDLYRPMFFTSITSAVGFGSLALADIPPVRVFGLFVAFGIMAAWLFSHTIVPAIIMLMNEEKLAAFLEKRHEKVSFLDRILKRLGAFAFMRSKIILLGAAILLVVGIIGIKQIRINDNPVKWFKPNHKIRIANNAMNNFFGGTYMAYLAVEGNNEDAIKRPEVMSYIDNLQESLGKSAIVGKTSSIADIVKRINYVLHDENKSFNVIPKNQDEIGQYLFLFSMTGDPNDLDNFIDYGSEKANIWVQMKGGENIQMRQVEESTNDFIEKNPPPIGITIRWSGLTYINKVWQNLMVFGMLKAILGSFLVVFLLMAFEFRSIRLGIISMLPLTFAIISSYGLIGFMGKDYDMPIAVCSSLSLGMAIDFAIHFLQRFKAAYKKYKNVEQANAYIFGEPAKAITRNAIVITFGFLPLLGATLTPYVTVGAFFATLMIFSFLTTIILLPAIMRLWGGRLFAKTEVEV</sequence>
<feature type="domain" description="SSD" evidence="7">
    <location>
        <begin position="257"/>
        <end position="365"/>
    </location>
</feature>
<dbReference type="Gene3D" id="1.20.1640.10">
    <property type="entry name" value="Multidrug efflux transporter AcrB transmembrane domain"/>
    <property type="match status" value="2"/>
</dbReference>
<name>A0A2J0LFA3_9BACT</name>
<evidence type="ECO:0000256" key="3">
    <source>
        <dbReference type="ARBA" id="ARBA00022692"/>
    </source>
</evidence>
<reference evidence="8 9" key="1">
    <citation type="submission" date="2017-09" db="EMBL/GenBank/DDBJ databases">
        <title>Depth-based differentiation of microbial function through sediment-hosted aquifers and enrichment of novel symbionts in the deep terrestrial subsurface.</title>
        <authorList>
            <person name="Probst A.J."/>
            <person name="Ladd B."/>
            <person name="Jarett J.K."/>
            <person name="Geller-Mcgrath D.E."/>
            <person name="Sieber C.M."/>
            <person name="Emerson J.B."/>
            <person name="Anantharaman K."/>
            <person name="Thomas B.C."/>
            <person name="Malmstrom R."/>
            <person name="Stieglmeier M."/>
            <person name="Klingl A."/>
            <person name="Woyke T."/>
            <person name="Ryan C.M."/>
            <person name="Banfield J.F."/>
        </authorList>
    </citation>
    <scope>NUCLEOTIDE SEQUENCE [LARGE SCALE GENOMIC DNA]</scope>
    <source>
        <strain evidence="8">CG12_big_fil_rev_8_21_14_0_65_43_15</strain>
    </source>
</reference>
<evidence type="ECO:0000256" key="6">
    <source>
        <dbReference type="SAM" id="Phobius"/>
    </source>
</evidence>
<feature type="domain" description="SSD" evidence="7">
    <location>
        <begin position="629"/>
        <end position="756"/>
    </location>
</feature>
<dbReference type="SUPFAM" id="SSF82866">
    <property type="entry name" value="Multidrug efflux transporter AcrB transmembrane domain"/>
    <property type="match status" value="2"/>
</dbReference>
<dbReference type="InterPro" id="IPR050545">
    <property type="entry name" value="Mycobact_MmpL"/>
</dbReference>
<evidence type="ECO:0000259" key="7">
    <source>
        <dbReference type="PROSITE" id="PS50156"/>
    </source>
</evidence>
<accession>A0A2J0LFA3</accession>
<dbReference type="Pfam" id="PF03176">
    <property type="entry name" value="MMPL"/>
    <property type="match status" value="2"/>
</dbReference>
<evidence type="ECO:0000256" key="1">
    <source>
        <dbReference type="ARBA" id="ARBA00004651"/>
    </source>
</evidence>
<evidence type="ECO:0000256" key="2">
    <source>
        <dbReference type="ARBA" id="ARBA00022475"/>
    </source>
</evidence>
<feature type="transmembrane region" description="Helical" evidence="6">
    <location>
        <begin position="734"/>
        <end position="754"/>
    </location>
</feature>
<feature type="transmembrane region" description="Helical" evidence="6">
    <location>
        <begin position="657"/>
        <end position="678"/>
    </location>
</feature>
<comment type="subcellular location">
    <subcellularLocation>
        <location evidence="1">Cell membrane</location>
        <topology evidence="1">Multi-pass membrane protein</topology>
    </subcellularLocation>
</comment>
<evidence type="ECO:0000313" key="8">
    <source>
        <dbReference type="EMBL" id="PIW66535.1"/>
    </source>
</evidence>
<evidence type="ECO:0000256" key="5">
    <source>
        <dbReference type="ARBA" id="ARBA00023136"/>
    </source>
</evidence>
<dbReference type="GO" id="GO:0005886">
    <property type="term" value="C:plasma membrane"/>
    <property type="evidence" value="ECO:0007669"/>
    <property type="project" value="UniProtKB-SubCell"/>
</dbReference>
<dbReference type="InterPro" id="IPR000731">
    <property type="entry name" value="SSD"/>
</dbReference>
<feature type="transmembrane region" description="Helical" evidence="6">
    <location>
        <begin position="210"/>
        <end position="233"/>
    </location>
</feature>
<feature type="transmembrane region" description="Helical" evidence="6">
    <location>
        <begin position="311"/>
        <end position="331"/>
    </location>
</feature>
<feature type="transmembrane region" description="Helical" evidence="6">
    <location>
        <begin position="710"/>
        <end position="728"/>
    </location>
</feature>
<feature type="transmembrane region" description="Helical" evidence="6">
    <location>
        <begin position="388"/>
        <end position="418"/>
    </location>
</feature>
<evidence type="ECO:0000313" key="9">
    <source>
        <dbReference type="Proteomes" id="UP000231267"/>
    </source>
</evidence>
<dbReference type="PANTHER" id="PTHR33406">
    <property type="entry name" value="MEMBRANE PROTEIN MJ1562-RELATED"/>
    <property type="match status" value="1"/>
</dbReference>
<organism evidence="8 9">
    <name type="scientific">Candidatus Taenaricola geysiri</name>
    <dbReference type="NCBI Taxonomy" id="1974752"/>
    <lineage>
        <taxon>Bacteria</taxon>
        <taxon>Pseudomonadati</taxon>
        <taxon>Candidatus Omnitrophota</taxon>
        <taxon>Candidatus Taenaricola</taxon>
    </lineage>
</organism>
<keyword evidence="2" id="KW-1003">Cell membrane</keyword>
<dbReference type="Proteomes" id="UP000231267">
    <property type="component" value="Unassembled WGS sequence"/>
</dbReference>
<keyword evidence="4 6" id="KW-1133">Transmembrane helix</keyword>
<dbReference type="AlphaFoldDB" id="A0A2J0LFA3"/>
<dbReference type="PROSITE" id="PS50156">
    <property type="entry name" value="SSD"/>
    <property type="match status" value="2"/>
</dbReference>